<dbReference type="EMBL" id="MU151272">
    <property type="protein sequence ID" value="KAF9445949.1"/>
    <property type="molecule type" value="Genomic_DNA"/>
</dbReference>
<protein>
    <submittedName>
        <fullName evidence="2">Uncharacterized protein</fullName>
    </submittedName>
</protein>
<reference evidence="2" key="1">
    <citation type="submission" date="2020-11" db="EMBL/GenBank/DDBJ databases">
        <authorList>
            <consortium name="DOE Joint Genome Institute"/>
            <person name="Ahrendt S."/>
            <person name="Riley R."/>
            <person name="Andreopoulos W."/>
            <person name="Labutti K."/>
            <person name="Pangilinan J."/>
            <person name="Ruiz-Duenas F.J."/>
            <person name="Barrasa J.M."/>
            <person name="Sanchez-Garcia M."/>
            <person name="Camarero S."/>
            <person name="Miyauchi S."/>
            <person name="Serrano A."/>
            <person name="Linde D."/>
            <person name="Babiker R."/>
            <person name="Drula E."/>
            <person name="Ayuso-Fernandez I."/>
            <person name="Pacheco R."/>
            <person name="Padilla G."/>
            <person name="Ferreira P."/>
            <person name="Barriuso J."/>
            <person name="Kellner H."/>
            <person name="Castanera R."/>
            <person name="Alfaro M."/>
            <person name="Ramirez L."/>
            <person name="Pisabarro A.G."/>
            <person name="Kuo A."/>
            <person name="Tritt A."/>
            <person name="Lipzen A."/>
            <person name="He G."/>
            <person name="Yan M."/>
            <person name="Ng V."/>
            <person name="Cullen D."/>
            <person name="Martin F."/>
            <person name="Rosso M.-N."/>
            <person name="Henrissat B."/>
            <person name="Hibbett D."/>
            <person name="Martinez A.T."/>
            <person name="Grigoriev I.V."/>
        </authorList>
    </citation>
    <scope>NUCLEOTIDE SEQUENCE</scope>
    <source>
        <strain evidence="2">MF-IS2</strain>
    </source>
</reference>
<organism evidence="2 3">
    <name type="scientific">Macrolepiota fuliginosa MF-IS2</name>
    <dbReference type="NCBI Taxonomy" id="1400762"/>
    <lineage>
        <taxon>Eukaryota</taxon>
        <taxon>Fungi</taxon>
        <taxon>Dikarya</taxon>
        <taxon>Basidiomycota</taxon>
        <taxon>Agaricomycotina</taxon>
        <taxon>Agaricomycetes</taxon>
        <taxon>Agaricomycetidae</taxon>
        <taxon>Agaricales</taxon>
        <taxon>Agaricineae</taxon>
        <taxon>Agaricaceae</taxon>
        <taxon>Macrolepiota</taxon>
    </lineage>
</organism>
<dbReference type="OrthoDB" id="2959034at2759"/>
<comment type="caution">
    <text evidence="2">The sequence shown here is derived from an EMBL/GenBank/DDBJ whole genome shotgun (WGS) entry which is preliminary data.</text>
</comment>
<keyword evidence="3" id="KW-1185">Reference proteome</keyword>
<feature type="compositionally biased region" description="Polar residues" evidence="1">
    <location>
        <begin position="346"/>
        <end position="358"/>
    </location>
</feature>
<dbReference type="Proteomes" id="UP000807342">
    <property type="component" value="Unassembled WGS sequence"/>
</dbReference>
<name>A0A9P5X924_9AGAR</name>
<proteinExistence type="predicted"/>
<gene>
    <name evidence="2" type="ORF">P691DRAFT_762050</name>
</gene>
<sequence length="409" mass="44402">MIIDKTLFPNDSPLSEAPPAYETVDSAPPTAARYDLKPPVASGSSVPASASGRSTSPSLSSYPPARSPISPSVDSGKGKGRAQWFNFGGSKTSKDVKSTTLGLVRDLVRQEFHPAAVGILESCAEACSSNGISFSSLLQEKSIEGHTPLYWAIVKRKPDEAQDDSAQIPDLLTVLLSYSTPLSQKTISDIQYACLITSDQPLFQRLRQSPDFASSSALDEMLIGATLPPDDVEVINLPDDEGSFTVNLGIVKFQKRMMITKSISIEFIARSRMWRLRFFVVPEDGTPKSGTRQGSWCLSLSLMEHSPPTWVDSRLMISDPVLVDGKTTPSSSNRQPKPKPTISMRLKSTQPLSPSRANNSVTDVTIAFEDSLMATSLQYNGSSYIAADETLRAQFEARLGKPDTECIIC</sequence>
<accession>A0A9P5X924</accession>
<feature type="compositionally biased region" description="Low complexity" evidence="1">
    <location>
        <begin position="38"/>
        <end position="52"/>
    </location>
</feature>
<evidence type="ECO:0000313" key="3">
    <source>
        <dbReference type="Proteomes" id="UP000807342"/>
    </source>
</evidence>
<dbReference type="AlphaFoldDB" id="A0A9P5X924"/>
<feature type="region of interest" description="Disordered" evidence="1">
    <location>
        <begin position="1"/>
        <end position="85"/>
    </location>
</feature>
<feature type="region of interest" description="Disordered" evidence="1">
    <location>
        <begin position="322"/>
        <end position="358"/>
    </location>
</feature>
<evidence type="ECO:0000256" key="1">
    <source>
        <dbReference type="SAM" id="MobiDB-lite"/>
    </source>
</evidence>
<evidence type="ECO:0000313" key="2">
    <source>
        <dbReference type="EMBL" id="KAF9445949.1"/>
    </source>
</evidence>